<protein>
    <recommendedName>
        <fullName evidence="7">Thiamine pyrophosphokinase</fullName>
        <ecNumber evidence="7">2.7.6.2</ecNumber>
    </recommendedName>
</protein>
<evidence type="ECO:0000313" key="9">
    <source>
        <dbReference type="EMBL" id="TEB34656.1"/>
    </source>
</evidence>
<dbReference type="NCBIfam" id="TIGR01378">
    <property type="entry name" value="thi_PPkinase"/>
    <property type="match status" value="1"/>
</dbReference>
<dbReference type="SMART" id="SM00983">
    <property type="entry name" value="TPK_B1_binding"/>
    <property type="match status" value="1"/>
</dbReference>
<evidence type="ECO:0000259" key="8">
    <source>
        <dbReference type="SMART" id="SM00983"/>
    </source>
</evidence>
<evidence type="ECO:0000256" key="7">
    <source>
        <dbReference type="PIRNR" id="PIRNR031057"/>
    </source>
</evidence>
<dbReference type="InterPro" id="IPR036371">
    <property type="entry name" value="TPK_B1-bd_sf"/>
</dbReference>
<dbReference type="UniPathway" id="UPA00060">
    <property type="reaction ID" value="UER00597"/>
</dbReference>
<comment type="catalytic activity">
    <reaction evidence="7">
        <text>thiamine + ATP = thiamine diphosphate + AMP + H(+)</text>
        <dbReference type="Rhea" id="RHEA:11576"/>
        <dbReference type="ChEBI" id="CHEBI:15378"/>
        <dbReference type="ChEBI" id="CHEBI:18385"/>
        <dbReference type="ChEBI" id="CHEBI:30616"/>
        <dbReference type="ChEBI" id="CHEBI:58937"/>
        <dbReference type="ChEBI" id="CHEBI:456215"/>
    </reaction>
</comment>
<dbReference type="Gene3D" id="3.40.50.10240">
    <property type="entry name" value="Thiamin pyrophosphokinase, catalytic domain"/>
    <property type="match status" value="1"/>
</dbReference>
<organism evidence="9 10">
    <name type="scientific">Coprinellus micaceus</name>
    <name type="common">Glistening ink-cap mushroom</name>
    <name type="synonym">Coprinus micaceus</name>
    <dbReference type="NCBI Taxonomy" id="71717"/>
    <lineage>
        <taxon>Eukaryota</taxon>
        <taxon>Fungi</taxon>
        <taxon>Dikarya</taxon>
        <taxon>Basidiomycota</taxon>
        <taxon>Agaricomycotina</taxon>
        <taxon>Agaricomycetes</taxon>
        <taxon>Agaricomycetidae</taxon>
        <taxon>Agaricales</taxon>
        <taxon>Agaricineae</taxon>
        <taxon>Psathyrellaceae</taxon>
        <taxon>Coprinellus</taxon>
    </lineage>
</organism>
<keyword evidence="3 7" id="KW-0808">Transferase</keyword>
<dbReference type="InterPro" id="IPR036759">
    <property type="entry name" value="TPK_catalytic_sf"/>
</dbReference>
<dbReference type="InterPro" id="IPR006282">
    <property type="entry name" value="Thi_PPkinase"/>
</dbReference>
<comment type="similarity">
    <text evidence="2 7">Belongs to the thiamine pyrophosphokinase family.</text>
</comment>
<comment type="pathway">
    <text evidence="1 7">Cofactor biosynthesis; thiamine diphosphate biosynthesis; thiamine diphosphate from thiamine: step 1/1.</text>
</comment>
<evidence type="ECO:0000256" key="5">
    <source>
        <dbReference type="ARBA" id="ARBA00022777"/>
    </source>
</evidence>
<dbReference type="AlphaFoldDB" id="A0A4Y7TKF5"/>
<keyword evidence="10" id="KW-1185">Reference proteome</keyword>
<dbReference type="STRING" id="71717.A0A4Y7TKF5"/>
<evidence type="ECO:0000256" key="3">
    <source>
        <dbReference type="ARBA" id="ARBA00022679"/>
    </source>
</evidence>
<dbReference type="Gene3D" id="2.60.120.320">
    <property type="entry name" value="Thiamin pyrophosphokinase, thiamin-binding domain"/>
    <property type="match status" value="1"/>
</dbReference>
<dbReference type="Pfam" id="PF04263">
    <property type="entry name" value="TPK_catalytic"/>
    <property type="match status" value="1"/>
</dbReference>
<proteinExistence type="inferred from homology"/>
<dbReference type="PANTHER" id="PTHR13622:SF8">
    <property type="entry name" value="THIAMIN PYROPHOSPHOKINASE 1"/>
    <property type="match status" value="1"/>
</dbReference>
<name>A0A4Y7TKF5_COPMI</name>
<dbReference type="PANTHER" id="PTHR13622">
    <property type="entry name" value="THIAMIN PYROPHOSPHOKINASE"/>
    <property type="match status" value="1"/>
</dbReference>
<feature type="domain" description="Thiamin pyrophosphokinase thiamin-binding" evidence="8">
    <location>
        <begin position="173"/>
        <end position="240"/>
    </location>
</feature>
<evidence type="ECO:0000256" key="6">
    <source>
        <dbReference type="ARBA" id="ARBA00022840"/>
    </source>
</evidence>
<dbReference type="FunFam" id="2.60.120.320:FF:000001">
    <property type="entry name" value="Thiamine pyrophosphokinase"/>
    <property type="match status" value="1"/>
</dbReference>
<dbReference type="GO" id="GO:0016301">
    <property type="term" value="F:kinase activity"/>
    <property type="evidence" value="ECO:0007669"/>
    <property type="project" value="UniProtKB-UniRule"/>
</dbReference>
<dbReference type="SUPFAM" id="SSF63862">
    <property type="entry name" value="Thiamin pyrophosphokinase, substrate-binding domain"/>
    <property type="match status" value="1"/>
</dbReference>
<keyword evidence="6 7" id="KW-0067">ATP-binding</keyword>
<evidence type="ECO:0000256" key="2">
    <source>
        <dbReference type="ARBA" id="ARBA00006785"/>
    </source>
</evidence>
<dbReference type="GO" id="GO:0006772">
    <property type="term" value="P:thiamine metabolic process"/>
    <property type="evidence" value="ECO:0007669"/>
    <property type="project" value="InterPro"/>
</dbReference>
<dbReference type="EMBL" id="QPFP01000009">
    <property type="protein sequence ID" value="TEB34656.1"/>
    <property type="molecule type" value="Genomic_DNA"/>
</dbReference>
<dbReference type="InterPro" id="IPR007371">
    <property type="entry name" value="TPK_catalytic"/>
</dbReference>
<dbReference type="GO" id="GO:0005524">
    <property type="term" value="F:ATP binding"/>
    <property type="evidence" value="ECO:0007669"/>
    <property type="project" value="UniProtKB-UniRule"/>
</dbReference>
<dbReference type="Proteomes" id="UP000298030">
    <property type="component" value="Unassembled WGS sequence"/>
</dbReference>
<comment type="caution">
    <text evidence="9">The sequence shown here is derived from an EMBL/GenBank/DDBJ whole genome shotgun (WGS) entry which is preliminary data.</text>
</comment>
<dbReference type="OrthoDB" id="25149at2759"/>
<dbReference type="EC" id="2.7.6.2" evidence="7"/>
<dbReference type="Pfam" id="PF04265">
    <property type="entry name" value="TPK_B1_binding"/>
    <property type="match status" value="1"/>
</dbReference>
<evidence type="ECO:0000313" key="10">
    <source>
        <dbReference type="Proteomes" id="UP000298030"/>
    </source>
</evidence>
<evidence type="ECO:0000256" key="1">
    <source>
        <dbReference type="ARBA" id="ARBA00005078"/>
    </source>
</evidence>
<keyword evidence="5 7" id="KW-0418">Kinase</keyword>
<evidence type="ECO:0000256" key="4">
    <source>
        <dbReference type="ARBA" id="ARBA00022741"/>
    </source>
</evidence>
<gene>
    <name evidence="9" type="ORF">FA13DRAFT_1625730</name>
</gene>
<reference evidence="9 10" key="1">
    <citation type="journal article" date="2019" name="Nat. Ecol. Evol.">
        <title>Megaphylogeny resolves global patterns of mushroom evolution.</title>
        <authorList>
            <person name="Varga T."/>
            <person name="Krizsan K."/>
            <person name="Foldi C."/>
            <person name="Dima B."/>
            <person name="Sanchez-Garcia M."/>
            <person name="Sanchez-Ramirez S."/>
            <person name="Szollosi G.J."/>
            <person name="Szarkandi J.G."/>
            <person name="Papp V."/>
            <person name="Albert L."/>
            <person name="Andreopoulos W."/>
            <person name="Angelini C."/>
            <person name="Antonin V."/>
            <person name="Barry K.W."/>
            <person name="Bougher N.L."/>
            <person name="Buchanan P."/>
            <person name="Buyck B."/>
            <person name="Bense V."/>
            <person name="Catcheside P."/>
            <person name="Chovatia M."/>
            <person name="Cooper J."/>
            <person name="Damon W."/>
            <person name="Desjardin D."/>
            <person name="Finy P."/>
            <person name="Geml J."/>
            <person name="Haridas S."/>
            <person name="Hughes K."/>
            <person name="Justo A."/>
            <person name="Karasinski D."/>
            <person name="Kautmanova I."/>
            <person name="Kiss B."/>
            <person name="Kocsube S."/>
            <person name="Kotiranta H."/>
            <person name="LaButti K.M."/>
            <person name="Lechner B.E."/>
            <person name="Liimatainen K."/>
            <person name="Lipzen A."/>
            <person name="Lukacs Z."/>
            <person name="Mihaltcheva S."/>
            <person name="Morgado L.N."/>
            <person name="Niskanen T."/>
            <person name="Noordeloos M.E."/>
            <person name="Ohm R.A."/>
            <person name="Ortiz-Santana B."/>
            <person name="Ovrebo C."/>
            <person name="Racz N."/>
            <person name="Riley R."/>
            <person name="Savchenko A."/>
            <person name="Shiryaev A."/>
            <person name="Soop K."/>
            <person name="Spirin V."/>
            <person name="Szebenyi C."/>
            <person name="Tomsovsky M."/>
            <person name="Tulloss R.E."/>
            <person name="Uehling J."/>
            <person name="Grigoriev I.V."/>
            <person name="Vagvolgyi C."/>
            <person name="Papp T."/>
            <person name="Martin F.M."/>
            <person name="Miettinen O."/>
            <person name="Hibbett D.S."/>
            <person name="Nagy L.G."/>
        </authorList>
    </citation>
    <scope>NUCLEOTIDE SEQUENCE [LARGE SCALE GENOMIC DNA]</scope>
    <source>
        <strain evidence="9 10">FP101781</strain>
    </source>
</reference>
<keyword evidence="4 7" id="KW-0547">Nucleotide-binding</keyword>
<dbReference type="CDD" id="cd07995">
    <property type="entry name" value="TPK"/>
    <property type="match status" value="1"/>
</dbReference>
<dbReference type="PIRSF" id="PIRSF031057">
    <property type="entry name" value="Thiamin_pyrophosphokinase"/>
    <property type="match status" value="1"/>
</dbReference>
<dbReference type="GO" id="GO:0004788">
    <property type="term" value="F:thiamine diphosphokinase activity"/>
    <property type="evidence" value="ECO:0007669"/>
    <property type="project" value="UniProtKB-UniRule"/>
</dbReference>
<dbReference type="GO" id="GO:0009229">
    <property type="term" value="P:thiamine diphosphate biosynthetic process"/>
    <property type="evidence" value="ECO:0007669"/>
    <property type="project" value="UniProtKB-UniRule"/>
</dbReference>
<sequence>MPTWNVNFLDPDESLQLDRPHALIVLNQPFTFPLLQRLWKSTGWRCCADGGGNRLYDLFSIDEDRLKFLPDLVKGDLDSLRPEVRLWYASHGVEVVRDDDQDSTDLMKCVRAVEERENAESAKEQYTIIVLGGLAGRLDHTIHTLAYLHKLRKTRERTYAITDDNIGWVLDSGEHEIQVDHGVLGPTCGLLPVGIDNTQLTTEGLRWNLEDHPSNFDGTVSTSNHLVPGQNVRVSTTKAIWWTAELRSLH</sequence>
<dbReference type="SUPFAM" id="SSF63999">
    <property type="entry name" value="Thiamin pyrophosphokinase, catalytic domain"/>
    <property type="match status" value="1"/>
</dbReference>
<accession>A0A4Y7TKF5</accession>
<dbReference type="InterPro" id="IPR016966">
    <property type="entry name" value="Thiamin_pyrophosphokinase_euk"/>
</dbReference>
<dbReference type="InterPro" id="IPR007373">
    <property type="entry name" value="Thiamin_PyroPKinase_B1-bd"/>
</dbReference>
<dbReference type="GO" id="GO:0030975">
    <property type="term" value="F:thiamine binding"/>
    <property type="evidence" value="ECO:0007669"/>
    <property type="project" value="UniProtKB-UniRule"/>
</dbReference>